<evidence type="ECO:0000256" key="6">
    <source>
        <dbReference type="ARBA" id="ARBA00022519"/>
    </source>
</evidence>
<feature type="binding site" description="covalent" evidence="21">
    <location>
        <position position="217"/>
    </location>
    <ligand>
        <name>heme c</name>
        <dbReference type="ChEBI" id="CHEBI:61717"/>
        <label>2</label>
    </ligand>
</feature>
<evidence type="ECO:0000256" key="9">
    <source>
        <dbReference type="ARBA" id="ARBA00022692"/>
    </source>
</evidence>
<keyword evidence="9 22" id="KW-0812">Transmembrane</keyword>
<dbReference type="PANTHER" id="PTHR33751:SF1">
    <property type="entry name" value="CBB3-TYPE CYTOCHROME C OXIDASE SUBUNIT FIXP"/>
    <property type="match status" value="1"/>
</dbReference>
<evidence type="ECO:0000256" key="8">
    <source>
        <dbReference type="ARBA" id="ARBA00022660"/>
    </source>
</evidence>
<proteinExistence type="inferred from homology"/>
<feature type="binding site" description="axial binding residue" evidence="20">
    <location>
        <position position="126"/>
    </location>
    <ligand>
        <name>heme c</name>
        <dbReference type="ChEBI" id="CHEBI:61717"/>
        <label>1</label>
    </ligand>
    <ligandPart>
        <name>Fe</name>
        <dbReference type="ChEBI" id="CHEBI:18248"/>
    </ligandPart>
</feature>
<evidence type="ECO:0000256" key="4">
    <source>
        <dbReference type="ARBA" id="ARBA00022448"/>
    </source>
</evidence>
<dbReference type="EMBL" id="JADCKQ010000008">
    <property type="protein sequence ID" value="MBI1494322.1"/>
    <property type="molecule type" value="Genomic_DNA"/>
</dbReference>
<feature type="domain" description="Cytochrome c" evidence="23">
    <location>
        <begin position="109"/>
        <end position="197"/>
    </location>
</feature>
<keyword evidence="14 22" id="KW-1133">Transmembrane helix</keyword>
<dbReference type="AlphaFoldDB" id="A0A8J7IEZ4"/>
<evidence type="ECO:0000256" key="20">
    <source>
        <dbReference type="PIRSR" id="PIRSR000006-1"/>
    </source>
</evidence>
<reference evidence="24" key="1">
    <citation type="submission" date="2020-10" db="EMBL/GenBank/DDBJ databases">
        <title>Paenihalocynthiibacter styelae gen. nov., sp. nov., isolated from stalked sea squirt Styela clava.</title>
        <authorList>
            <person name="Kim Y.-O."/>
            <person name="Yoon J.-H."/>
        </authorList>
    </citation>
    <scope>NUCLEOTIDE SEQUENCE</scope>
    <source>
        <strain evidence="24">MYP1-1</strain>
    </source>
</reference>
<dbReference type="RefSeq" id="WP_228849095.1">
    <property type="nucleotide sequence ID" value="NZ_JADCKQ010000008.1"/>
</dbReference>
<dbReference type="InterPro" id="IPR009056">
    <property type="entry name" value="Cyt_c-like_dom"/>
</dbReference>
<keyword evidence="16 19" id="KW-0408">Iron</keyword>
<evidence type="ECO:0000256" key="10">
    <source>
        <dbReference type="ARBA" id="ARBA00022723"/>
    </source>
</evidence>
<dbReference type="InterPro" id="IPR036909">
    <property type="entry name" value="Cyt_c-like_dom_sf"/>
</dbReference>
<dbReference type="InterPro" id="IPR004678">
    <property type="entry name" value="Cyt_c_oxidase_cbb3_su3"/>
</dbReference>
<dbReference type="PIRSF" id="PIRSF000006">
    <property type="entry name" value="Cbb3-Cox_fixP"/>
    <property type="match status" value="1"/>
</dbReference>
<keyword evidence="12 19" id="KW-0375">Hydrogen ion transport</keyword>
<evidence type="ECO:0000313" key="24">
    <source>
        <dbReference type="EMBL" id="MBI1494322.1"/>
    </source>
</evidence>
<sequence>MAANKHDKEDHEYGTTGHEWDGIQEWNNPLPRWWLWSFYLCIIWGIGYVIAYPAWPLINGATPGLLGYSTRAEVAEEIERFDVANAPMEALLNETPLADVEQNPELNDFAKNAGQAVYNTWCVQCHQAGGAGAKGYPVLVDNDWLWGGTIDDIYLTVNHGIRTEDDMDTRYSQMPAYGDFMSDEEISSLVAYVQTISGQDADTTLAETGSQLFYDNCAACHGDAGTGDIFQGAPDLTDRIWLFGGDEAALTETITNARFGVMPSWSARGMSEADIRAVSLYVHQLGGGE</sequence>
<keyword evidence="6 19" id="KW-0997">Cell inner membrane</keyword>
<dbReference type="Gene3D" id="6.10.280.130">
    <property type="match status" value="1"/>
</dbReference>
<evidence type="ECO:0000256" key="18">
    <source>
        <dbReference type="ARBA" id="ARBA00023136"/>
    </source>
</evidence>
<dbReference type="Pfam" id="PF14715">
    <property type="entry name" value="FixP_N"/>
    <property type="match status" value="1"/>
</dbReference>
<feature type="binding site" description="axial binding residue" evidence="20">
    <location>
        <position position="174"/>
    </location>
    <ligand>
        <name>heme c</name>
        <dbReference type="ChEBI" id="CHEBI:61717"/>
        <label>2</label>
    </ligand>
    <ligandPart>
        <name>Fe</name>
        <dbReference type="ChEBI" id="CHEBI:18248"/>
    </ligandPart>
</feature>
<keyword evidence="17 19" id="KW-0406">Ion transport</keyword>
<comment type="function">
    <text evidence="19">C-type cytochrome. Part of the cbb3-type cytochrome c oxidase complex.</text>
</comment>
<feature type="binding site" description="covalent" evidence="21">
    <location>
        <position position="125"/>
    </location>
    <ligand>
        <name>heme c</name>
        <dbReference type="ChEBI" id="CHEBI:61717"/>
        <label>1</label>
    </ligand>
</feature>
<evidence type="ECO:0000256" key="2">
    <source>
        <dbReference type="ARBA" id="ARBA00004673"/>
    </source>
</evidence>
<evidence type="ECO:0000256" key="22">
    <source>
        <dbReference type="SAM" id="Phobius"/>
    </source>
</evidence>
<evidence type="ECO:0000256" key="15">
    <source>
        <dbReference type="ARBA" id="ARBA00023002"/>
    </source>
</evidence>
<gene>
    <name evidence="24" type="primary">ccoP</name>
    <name evidence="24" type="ORF">H1D41_11795</name>
</gene>
<feature type="domain" description="Cytochrome c" evidence="23">
    <location>
        <begin position="204"/>
        <end position="286"/>
    </location>
</feature>
<keyword evidence="13 19" id="KW-0249">Electron transport</keyword>
<evidence type="ECO:0000313" key="25">
    <source>
        <dbReference type="Proteomes" id="UP000640583"/>
    </source>
</evidence>
<dbReference type="GO" id="GO:0009055">
    <property type="term" value="F:electron transfer activity"/>
    <property type="evidence" value="ECO:0007669"/>
    <property type="project" value="InterPro"/>
</dbReference>
<comment type="cofactor">
    <cofactor evidence="19 21">
        <name>heme c</name>
        <dbReference type="ChEBI" id="CHEBI:61717"/>
    </cofactor>
    <text evidence="19 21">Binds 2 heme C groups per subunit.</text>
</comment>
<comment type="subcellular location">
    <subcellularLocation>
        <location evidence="1 19">Cell inner membrane</location>
    </subcellularLocation>
</comment>
<dbReference type="InterPro" id="IPR032858">
    <property type="entry name" value="CcoP_N"/>
</dbReference>
<dbReference type="Pfam" id="PF13442">
    <property type="entry name" value="Cytochrome_CBB3"/>
    <property type="match status" value="1"/>
</dbReference>
<dbReference type="Pfam" id="PF00034">
    <property type="entry name" value="Cytochrom_C"/>
    <property type="match status" value="1"/>
</dbReference>
<dbReference type="NCBIfam" id="TIGR00782">
    <property type="entry name" value="ccoP"/>
    <property type="match status" value="1"/>
</dbReference>
<comment type="subunit">
    <text evidence="19">Component of the cbb3-type cytochrome c oxidase.</text>
</comment>
<keyword evidence="7 19" id="KW-0349">Heme</keyword>
<evidence type="ECO:0000256" key="13">
    <source>
        <dbReference type="ARBA" id="ARBA00022982"/>
    </source>
</evidence>
<keyword evidence="5 19" id="KW-1003">Cell membrane</keyword>
<evidence type="ECO:0000256" key="12">
    <source>
        <dbReference type="ARBA" id="ARBA00022781"/>
    </source>
</evidence>
<keyword evidence="15 19" id="KW-0560">Oxidoreductase</keyword>
<dbReference type="Gene3D" id="1.10.760.10">
    <property type="entry name" value="Cytochrome c-like domain"/>
    <property type="match status" value="2"/>
</dbReference>
<dbReference type="GO" id="GO:0006119">
    <property type="term" value="P:oxidative phosphorylation"/>
    <property type="evidence" value="ECO:0007669"/>
    <property type="project" value="UniProtKB-UniPathway"/>
</dbReference>
<dbReference type="InterPro" id="IPR038414">
    <property type="entry name" value="CcoP_N_sf"/>
</dbReference>
<keyword evidence="25" id="KW-1185">Reference proteome</keyword>
<evidence type="ECO:0000256" key="5">
    <source>
        <dbReference type="ARBA" id="ARBA00022475"/>
    </source>
</evidence>
<keyword evidence="11" id="KW-0677">Repeat</keyword>
<dbReference type="Proteomes" id="UP000640583">
    <property type="component" value="Unassembled WGS sequence"/>
</dbReference>
<dbReference type="InterPro" id="IPR050597">
    <property type="entry name" value="Cytochrome_c_Oxidase_Subunit"/>
</dbReference>
<dbReference type="UniPathway" id="UPA00705"/>
<dbReference type="SUPFAM" id="SSF46626">
    <property type="entry name" value="Cytochrome c"/>
    <property type="match status" value="2"/>
</dbReference>
<comment type="similarity">
    <text evidence="3 19">Belongs to the CcoP / FixP family.</text>
</comment>
<name>A0A8J7IEZ4_9RHOB</name>
<keyword evidence="4 19" id="KW-0813">Transport</keyword>
<dbReference type="InterPro" id="IPR008168">
    <property type="entry name" value="Cyt_C_IC"/>
</dbReference>
<organism evidence="24 25">
    <name type="scientific">Halocynthiibacter styelae</name>
    <dbReference type="NCBI Taxonomy" id="2761955"/>
    <lineage>
        <taxon>Bacteria</taxon>
        <taxon>Pseudomonadati</taxon>
        <taxon>Pseudomonadota</taxon>
        <taxon>Alphaproteobacteria</taxon>
        <taxon>Rhodobacterales</taxon>
        <taxon>Paracoccaceae</taxon>
        <taxon>Halocynthiibacter</taxon>
    </lineage>
</organism>
<dbReference type="GO" id="GO:0005506">
    <property type="term" value="F:iron ion binding"/>
    <property type="evidence" value="ECO:0007669"/>
    <property type="project" value="InterPro"/>
</dbReference>
<evidence type="ECO:0000256" key="17">
    <source>
        <dbReference type="ARBA" id="ARBA00023065"/>
    </source>
</evidence>
<evidence type="ECO:0000259" key="23">
    <source>
        <dbReference type="PROSITE" id="PS51007"/>
    </source>
</evidence>
<keyword evidence="8 19" id="KW-0679">Respiratory chain</keyword>
<dbReference type="GO" id="GO:0020037">
    <property type="term" value="F:heme binding"/>
    <property type="evidence" value="ECO:0007669"/>
    <property type="project" value="InterPro"/>
</dbReference>
<feature type="binding site" description="axial binding residue" evidence="20">
    <location>
        <position position="221"/>
    </location>
    <ligand>
        <name>heme c</name>
        <dbReference type="ChEBI" id="CHEBI:61717"/>
        <label>2</label>
    </ligand>
    <ligandPart>
        <name>Fe</name>
        <dbReference type="ChEBI" id="CHEBI:18248"/>
    </ligandPart>
</feature>
<accession>A0A8J7IEZ4</accession>
<evidence type="ECO:0000256" key="1">
    <source>
        <dbReference type="ARBA" id="ARBA00004533"/>
    </source>
</evidence>
<feature type="binding site" description="covalent" evidence="21">
    <location>
        <position position="122"/>
    </location>
    <ligand>
        <name>heme c</name>
        <dbReference type="ChEBI" id="CHEBI:61717"/>
        <label>1</label>
    </ligand>
</feature>
<comment type="pathway">
    <text evidence="2 19">Energy metabolism; oxidative phosphorylation.</text>
</comment>
<evidence type="ECO:0000256" key="16">
    <source>
        <dbReference type="ARBA" id="ARBA00023004"/>
    </source>
</evidence>
<comment type="caution">
    <text evidence="24">The sequence shown here is derived from an EMBL/GenBank/DDBJ whole genome shotgun (WGS) entry which is preliminary data.</text>
</comment>
<evidence type="ECO:0000256" key="21">
    <source>
        <dbReference type="PIRSR" id="PIRSR000006-2"/>
    </source>
</evidence>
<evidence type="ECO:0000256" key="14">
    <source>
        <dbReference type="ARBA" id="ARBA00022989"/>
    </source>
</evidence>
<protein>
    <recommendedName>
        <fullName evidence="19">Cbb3-type cytochrome c oxidase subunit</fullName>
    </recommendedName>
</protein>
<evidence type="ECO:0000256" key="11">
    <source>
        <dbReference type="ARBA" id="ARBA00022737"/>
    </source>
</evidence>
<dbReference type="GO" id="GO:0005886">
    <property type="term" value="C:plasma membrane"/>
    <property type="evidence" value="ECO:0007669"/>
    <property type="project" value="UniProtKB-SubCell"/>
</dbReference>
<dbReference type="GO" id="GO:0016491">
    <property type="term" value="F:oxidoreductase activity"/>
    <property type="evidence" value="ECO:0007669"/>
    <property type="project" value="UniProtKB-KW"/>
</dbReference>
<feature type="transmembrane region" description="Helical" evidence="22">
    <location>
        <begin position="33"/>
        <end position="55"/>
    </location>
</feature>
<evidence type="ECO:0000256" key="7">
    <source>
        <dbReference type="ARBA" id="ARBA00022617"/>
    </source>
</evidence>
<dbReference type="PRINTS" id="PR00605">
    <property type="entry name" value="CYTCHROMECIC"/>
</dbReference>
<evidence type="ECO:0000256" key="19">
    <source>
        <dbReference type="PIRNR" id="PIRNR000006"/>
    </source>
</evidence>
<keyword evidence="10 19" id="KW-0479">Metal-binding</keyword>
<dbReference type="PANTHER" id="PTHR33751">
    <property type="entry name" value="CBB3-TYPE CYTOCHROME C OXIDASE SUBUNIT FIXP"/>
    <property type="match status" value="1"/>
</dbReference>
<dbReference type="GO" id="GO:1902600">
    <property type="term" value="P:proton transmembrane transport"/>
    <property type="evidence" value="ECO:0007669"/>
    <property type="project" value="UniProtKB-KW"/>
</dbReference>
<dbReference type="PROSITE" id="PS51007">
    <property type="entry name" value="CYTC"/>
    <property type="match status" value="2"/>
</dbReference>
<feature type="binding site" description="axial binding residue" evidence="20">
    <location>
        <position position="262"/>
    </location>
    <ligand>
        <name>heme c</name>
        <dbReference type="ChEBI" id="CHEBI:61717"/>
        <label>1</label>
    </ligand>
    <ligandPart>
        <name>Fe</name>
        <dbReference type="ChEBI" id="CHEBI:18248"/>
    </ligandPart>
</feature>
<evidence type="ECO:0000256" key="3">
    <source>
        <dbReference type="ARBA" id="ARBA00006113"/>
    </source>
</evidence>
<keyword evidence="18 19" id="KW-0472">Membrane</keyword>
<feature type="binding site" description="covalent" evidence="21">
    <location>
        <position position="220"/>
    </location>
    <ligand>
        <name>heme c</name>
        <dbReference type="ChEBI" id="CHEBI:61717"/>
        <label>2</label>
    </ligand>
</feature>